<dbReference type="OrthoDB" id="194690at2759"/>
<proteinExistence type="predicted"/>
<feature type="region of interest" description="Disordered" evidence="1">
    <location>
        <begin position="133"/>
        <end position="282"/>
    </location>
</feature>
<feature type="compositionally biased region" description="Polar residues" evidence="1">
    <location>
        <begin position="173"/>
        <end position="187"/>
    </location>
</feature>
<feature type="compositionally biased region" description="Basic and acidic residues" evidence="1">
    <location>
        <begin position="409"/>
        <end position="420"/>
    </location>
</feature>
<feature type="region of interest" description="Disordered" evidence="1">
    <location>
        <begin position="1"/>
        <end position="115"/>
    </location>
</feature>
<dbReference type="Gene3D" id="1.10.510.10">
    <property type="entry name" value="Transferase(Phosphotransferase) domain 1"/>
    <property type="match status" value="1"/>
</dbReference>
<dbReference type="GO" id="GO:0004672">
    <property type="term" value="F:protein kinase activity"/>
    <property type="evidence" value="ECO:0007669"/>
    <property type="project" value="InterPro"/>
</dbReference>
<feature type="region of interest" description="Disordered" evidence="1">
    <location>
        <begin position="847"/>
        <end position="912"/>
    </location>
</feature>
<feature type="region of interest" description="Disordered" evidence="1">
    <location>
        <begin position="1010"/>
        <end position="1029"/>
    </location>
</feature>
<feature type="region of interest" description="Disordered" evidence="1">
    <location>
        <begin position="1408"/>
        <end position="1434"/>
    </location>
</feature>
<evidence type="ECO:0000256" key="1">
    <source>
        <dbReference type="SAM" id="MobiDB-lite"/>
    </source>
</evidence>
<feature type="compositionally biased region" description="Gly residues" evidence="1">
    <location>
        <begin position="581"/>
        <end position="593"/>
    </location>
</feature>
<feature type="compositionally biased region" description="Basic and acidic residues" evidence="1">
    <location>
        <begin position="1455"/>
        <end position="1466"/>
    </location>
</feature>
<dbReference type="InterPro" id="IPR008271">
    <property type="entry name" value="Ser/Thr_kinase_AS"/>
</dbReference>
<dbReference type="SUPFAM" id="SSF56112">
    <property type="entry name" value="Protein kinase-like (PK-like)"/>
    <property type="match status" value="1"/>
</dbReference>
<feature type="compositionally biased region" description="Basic and acidic residues" evidence="1">
    <location>
        <begin position="876"/>
        <end position="892"/>
    </location>
</feature>
<feature type="compositionally biased region" description="Low complexity" evidence="1">
    <location>
        <begin position="188"/>
        <end position="202"/>
    </location>
</feature>
<dbReference type="PROSITE" id="PS00108">
    <property type="entry name" value="PROTEIN_KINASE_ST"/>
    <property type="match status" value="1"/>
</dbReference>
<dbReference type="EMBL" id="SDOX01000016">
    <property type="protein sequence ID" value="TFJ85284.1"/>
    <property type="molecule type" value="Genomic_DNA"/>
</dbReference>
<protein>
    <recommendedName>
        <fullName evidence="2">Protein kinase domain-containing protein</fullName>
    </recommendedName>
</protein>
<feature type="compositionally biased region" description="Basic and acidic residues" evidence="1">
    <location>
        <begin position="259"/>
        <end position="271"/>
    </location>
</feature>
<feature type="compositionally biased region" description="Gly residues" evidence="1">
    <location>
        <begin position="64"/>
        <end position="73"/>
    </location>
</feature>
<feature type="compositionally biased region" description="Acidic residues" evidence="1">
    <location>
        <begin position="1486"/>
        <end position="1496"/>
    </location>
</feature>
<dbReference type="InterPro" id="IPR011009">
    <property type="entry name" value="Kinase-like_dom_sf"/>
</dbReference>
<feature type="compositionally biased region" description="Basic and acidic residues" evidence="1">
    <location>
        <begin position="779"/>
        <end position="812"/>
    </location>
</feature>
<evidence type="ECO:0000259" key="2">
    <source>
        <dbReference type="PROSITE" id="PS50011"/>
    </source>
</evidence>
<feature type="compositionally biased region" description="Basic and acidic residues" evidence="1">
    <location>
        <begin position="1342"/>
        <end position="1356"/>
    </location>
</feature>
<name>A0A4D9D2S7_9STRA</name>
<feature type="region of interest" description="Disordered" evidence="1">
    <location>
        <begin position="336"/>
        <end position="360"/>
    </location>
</feature>
<reference evidence="3 4" key="1">
    <citation type="submission" date="2019-01" db="EMBL/GenBank/DDBJ databases">
        <title>Nuclear Genome Assembly of the Microalgal Biofuel strain Nannochloropsis salina CCMP1776.</title>
        <authorList>
            <person name="Hovde B."/>
        </authorList>
    </citation>
    <scope>NUCLEOTIDE SEQUENCE [LARGE SCALE GENOMIC DNA]</scope>
    <source>
        <strain evidence="3 4">CCMP1776</strain>
    </source>
</reference>
<feature type="region of interest" description="Disordered" evidence="1">
    <location>
        <begin position="1210"/>
        <end position="1357"/>
    </location>
</feature>
<dbReference type="SMART" id="SM00220">
    <property type="entry name" value="S_TKc"/>
    <property type="match status" value="1"/>
</dbReference>
<feature type="compositionally biased region" description="Basic and acidic residues" evidence="1">
    <location>
        <begin position="1413"/>
        <end position="1428"/>
    </location>
</feature>
<feature type="region of interest" description="Disordered" evidence="1">
    <location>
        <begin position="1448"/>
        <end position="1515"/>
    </location>
</feature>
<dbReference type="GO" id="GO:0005524">
    <property type="term" value="F:ATP binding"/>
    <property type="evidence" value="ECO:0007669"/>
    <property type="project" value="InterPro"/>
</dbReference>
<feature type="compositionally biased region" description="Low complexity" evidence="1">
    <location>
        <begin position="724"/>
        <end position="740"/>
    </location>
</feature>
<feature type="compositionally biased region" description="Acidic residues" evidence="1">
    <location>
        <begin position="695"/>
        <end position="706"/>
    </location>
</feature>
<feature type="compositionally biased region" description="Pro residues" evidence="1">
    <location>
        <begin position="429"/>
        <end position="438"/>
    </location>
</feature>
<evidence type="ECO:0000313" key="3">
    <source>
        <dbReference type="EMBL" id="TFJ85284.1"/>
    </source>
</evidence>
<feature type="region of interest" description="Disordered" evidence="1">
    <location>
        <begin position="1128"/>
        <end position="1171"/>
    </location>
</feature>
<feature type="region of interest" description="Disordered" evidence="1">
    <location>
        <begin position="932"/>
        <end position="972"/>
    </location>
</feature>
<feature type="compositionally biased region" description="Low complexity" evidence="1">
    <location>
        <begin position="439"/>
        <end position="470"/>
    </location>
</feature>
<keyword evidence="4" id="KW-1185">Reference proteome</keyword>
<gene>
    <name evidence="3" type="ORF">NSK_003707</name>
</gene>
<feature type="compositionally biased region" description="Low complexity" evidence="1">
    <location>
        <begin position="93"/>
        <end position="110"/>
    </location>
</feature>
<accession>A0A4D9D2S7</accession>
<sequence length="2255" mass="240439">MFPSSVQRTYGRKKFTPAGAEPGSVLKAPTPTILATFSPSPSPVKPTALTTYATASKKKKGKGGDSVGRGGISLSGPGTALKRAGSSGTAVMAKASSSVKIKGSKSGNVSMLRHFGGSRTPLRALTNRDLDAAAKETAFSPPISPPSQKGMAFARTKASPAPDLAVMDPELEFTSSQGSLCSQTSTNGRSSSNGESCGSASSDTSRRAKRVVPGSPREESSSLSKTTRLFSPGVRKKTCSSAAGAPFFPPSRPPTESKATGDAHPDDRSTEHGTAGHGGTAAFTALDRTLSLSEDRRQGPALQLTGSSTLPPFFSSHTLPANLDVAPITILATAQPQKKSTKLPTGRAGGLPRAAKPLPRRSSRRLSIGLLAPGMTTWEGRAGSLGEATPSCVTSIPTTTTAGRSGVSARKEEWTAREGPETASGTAPLPMPCSPPSSLPASSSSNSSSTKSALAATPAAPPTFSRTLRSSARRAAKAVAVERSGRKNYLEDAAGTSNGAGEQSASTVDLGDSSLSLAPKSSLRRNPRRSSGTFSITGAPASGATSGTASSPSIARPFPSSTPKLHRVGTPGRSSRKSGGGREGGQGGNGNGPGANYSTVFAEAETEDLEYLAAEMKRGGEGGETAWRFGFGKGFVLFLPGAWAPLRRARVRYVLLQLGFQGQMHGGRVCYRVSQARAGELKRELWQWRAAREERDEDGDVADEDGQVATFKATEPRDQNTTESSSRSSTSRSSSGSGTRSLGGAESKSSNRRSSVRSRREGASRGRSPMPVPIWSEDALEKAPVDEKEKDLSEPLPPREEGTPYKGRKDGATTRGRKRVDTSGAPEEGGEVGVVIQSLHALALGADSSQSAHNCTGRERGDGSSSTRTLGDGCDESGRRSKDPFRERDVETHPGISTGLGDSRDGASWNARSSVVHAEPKIPEGIFHVKSASPHRYHNTGLPQGQDDDSQPVGARLETRGTGPWDREGDMAWETTPAAVAIRVRPTKAEASEGEQDSLISWGGLSLLSDRADDAPGSDGKESSFLLHTRRSMETTASTAFYPVMGRNMAQAQPMSPSEGAGSDRVRRSEVSPVSVIPYTSRNLGSGSRKGPVSPLPTALSPMERLEEGGREDGALWLASVRLSSSAPHPSLHPLQYPGDPHNQGHSHGPHTFETPMGGKRRDWGESTRASTASIERLTLRFQSSVAEGGDQGGGEEGCISALPSHLRYGMHSPPLSQTTPPVPVLEPLERVRRGSRRLSLARPARPLHREEDASPPLSPRSPGKEGDSGGAERGGGRRYLGPGEDDFRPRSLQSGGCALEADGIRARGRTQGQDRGNGGTHRGSLALSPPSWPFEGGACQRQEEHDGGGKEDEARAAAALRKKRASAAKARRVSMGLAARASLIKQHLEAWRQGGLPCLAPFPAVEAPGGATKEREQAEGTKMDVASRRATRRSRASLCAALGGLSLLGGEKASPSEEGGKRGPGEKTLLLSTPAVHRRISEGSREDEEEGEGEETTMQQGGWDDGRDHEHGPREAWARRSLASFATSITASEPLSGREAHGEDSFMLVDAPPARSVHRTSLVESSDQPSGPLVHGVGLLGKELLATCLEFLSVQELRARERSLGSVSRTWAVSLLHAQARIYSSFEKKGSRKGGKNGEKRQAPRHDVVVSWDHIAEKFPCGKFLSEGTYKTVYEVWAKDGERERGRRGGRVEALSVMDVNAITASGNAAILAQELRASILISWLVRRGICPNHVETYGVLRTQHAPREAWECPPAIFDRYIVGAKANAHKGTVAQGSEAFLRHTAGKGRASLASSTHALPLPPVFPSVPSRSTVAQGDLQLIRMELCRHGDLEKFLRERPLGALPPGLTRLLLFQMCFALYAARETYAMRHYDLKLLNFLLADFLAPASVASSLPASTFPDKSRPLGCTVDNPATGAVEVRYGLGLHVYRLRFPPSLPLCVKLADFGTADLAPETLGEPVGLDQFTTLENTPVDFLVLGDGAKQDFAADAFSLGLAVWHLFAGRQPYEELMEEVRCPPPLRRALNKAWRGKGYTVLRKVLEAGEDEEEDEEDCTLHHTFYRYLVLLGLPSAEEQRESTGRTRGLNPVWKAVASCIGPYSAGQGQEDKGTAAPIAFTMSTRKRTTRACVAGTPLPPSLAASDVTTKERVTRQYWQDHASFSLRYGSHPSVLRGRERLAALPGAFSLLRALLDYLPQRRPGMYEALTSELFACLREPEEMETRHDAQSFLAYYRGKSLQGGRRNPRTGMPLRVDV</sequence>
<feature type="compositionally biased region" description="Basic and acidic residues" evidence="1">
    <location>
        <begin position="1010"/>
        <end position="1022"/>
    </location>
</feature>
<feature type="compositionally biased region" description="Low complexity" evidence="1">
    <location>
        <begin position="535"/>
        <end position="555"/>
    </location>
</feature>
<feature type="domain" description="Protein kinase" evidence="2">
    <location>
        <begin position="1660"/>
        <end position="2211"/>
    </location>
</feature>
<feature type="compositionally biased region" description="Polar residues" evidence="1">
    <location>
        <begin position="391"/>
        <end position="403"/>
    </location>
</feature>
<feature type="region of interest" description="Disordered" evidence="1">
    <location>
        <begin position="1051"/>
        <end position="1100"/>
    </location>
</feature>
<feature type="compositionally biased region" description="Basic and acidic residues" evidence="1">
    <location>
        <begin position="1505"/>
        <end position="1515"/>
    </location>
</feature>
<feature type="compositionally biased region" description="Polar residues" evidence="1">
    <location>
        <begin position="495"/>
        <end position="507"/>
    </location>
</feature>
<feature type="region of interest" description="Disordered" evidence="1">
    <location>
        <begin position="692"/>
        <end position="833"/>
    </location>
</feature>
<dbReference type="PROSITE" id="PS50011">
    <property type="entry name" value="PROTEIN_KINASE_DOM"/>
    <property type="match status" value="1"/>
</dbReference>
<organism evidence="3 4">
    <name type="scientific">Nannochloropsis salina CCMP1776</name>
    <dbReference type="NCBI Taxonomy" id="1027361"/>
    <lineage>
        <taxon>Eukaryota</taxon>
        <taxon>Sar</taxon>
        <taxon>Stramenopiles</taxon>
        <taxon>Ochrophyta</taxon>
        <taxon>Eustigmatophyceae</taxon>
        <taxon>Eustigmatales</taxon>
        <taxon>Monodopsidaceae</taxon>
        <taxon>Microchloropsis</taxon>
        <taxon>Microchloropsis salina</taxon>
    </lineage>
</organism>
<dbReference type="InterPro" id="IPR000719">
    <property type="entry name" value="Prot_kinase_dom"/>
</dbReference>
<comment type="caution">
    <text evidence="3">The sequence shown here is derived from an EMBL/GenBank/DDBJ whole genome shotgun (WGS) entry which is preliminary data.</text>
</comment>
<evidence type="ECO:0000313" key="4">
    <source>
        <dbReference type="Proteomes" id="UP000355283"/>
    </source>
</evidence>
<feature type="region of interest" description="Disordered" evidence="1">
    <location>
        <begin position="383"/>
        <end position="596"/>
    </location>
</feature>
<dbReference type="Proteomes" id="UP000355283">
    <property type="component" value="Unassembled WGS sequence"/>
</dbReference>